<reference evidence="1" key="1">
    <citation type="submission" date="2022-10" db="EMBL/GenBank/DDBJ databases">
        <title>The complete genomes of actinobacterial strains from the NBC collection.</title>
        <authorList>
            <person name="Joergensen T.S."/>
            <person name="Alvarez Arevalo M."/>
            <person name="Sterndorff E.B."/>
            <person name="Faurdal D."/>
            <person name="Vuksanovic O."/>
            <person name="Mourched A.-S."/>
            <person name="Charusanti P."/>
            <person name="Shaw S."/>
            <person name="Blin K."/>
            <person name="Weber T."/>
        </authorList>
    </citation>
    <scope>NUCLEOTIDE SEQUENCE</scope>
    <source>
        <strain evidence="1">NBC_01482</strain>
    </source>
</reference>
<proteinExistence type="predicted"/>
<dbReference type="EMBL" id="CP109441">
    <property type="protein sequence ID" value="WUV47753.1"/>
    <property type="molecule type" value="Genomic_DNA"/>
</dbReference>
<evidence type="ECO:0000313" key="2">
    <source>
        <dbReference type="Proteomes" id="UP001432062"/>
    </source>
</evidence>
<sequence>MKVLQIPAASPFLGAGARIPLSVIRVARPDANSEVCRDMGAGAQFAEPAPSFGGGVPGHHPHIRPRSDSVMLVARECFQQRGGFRVYASRDFSDRQMDDALFPLTVEDIGLPAFVPDFSVGHAQG</sequence>
<dbReference type="Proteomes" id="UP001432062">
    <property type="component" value="Chromosome"/>
</dbReference>
<name>A0ABZ1YX15_9NOCA</name>
<evidence type="ECO:0000313" key="1">
    <source>
        <dbReference type="EMBL" id="WUV47753.1"/>
    </source>
</evidence>
<organism evidence="1 2">
    <name type="scientific">Nocardia vinacea</name>
    <dbReference type="NCBI Taxonomy" id="96468"/>
    <lineage>
        <taxon>Bacteria</taxon>
        <taxon>Bacillati</taxon>
        <taxon>Actinomycetota</taxon>
        <taxon>Actinomycetes</taxon>
        <taxon>Mycobacteriales</taxon>
        <taxon>Nocardiaceae</taxon>
        <taxon>Nocardia</taxon>
    </lineage>
</organism>
<dbReference type="RefSeq" id="WP_329411894.1">
    <property type="nucleotide sequence ID" value="NZ_CP109441.1"/>
</dbReference>
<keyword evidence="2" id="KW-1185">Reference proteome</keyword>
<accession>A0ABZ1YX15</accession>
<gene>
    <name evidence="1" type="ORF">OG563_05850</name>
</gene>
<protein>
    <submittedName>
        <fullName evidence="1">Uncharacterized protein</fullName>
    </submittedName>
</protein>